<name>A0A2P2DFA9_9LEPT</name>
<protein>
    <submittedName>
        <fullName evidence="1">Uncharacterized protein</fullName>
    </submittedName>
</protein>
<sequence length="108" mass="11896">METPFDSKELESSEITAVISSKEAACDSNFTDVSETNLLKLLIEDSNLSAAFAETLLRSFVWFRSTSASSALISAKELIYVKSWTNKLTMYPAIMMKIGFITSPANPT</sequence>
<organism evidence="1 2">
    <name type="scientific">Leptospira ellinghausenii</name>
    <dbReference type="NCBI Taxonomy" id="1917822"/>
    <lineage>
        <taxon>Bacteria</taxon>
        <taxon>Pseudomonadati</taxon>
        <taxon>Spirochaetota</taxon>
        <taxon>Spirochaetia</taxon>
        <taxon>Leptospirales</taxon>
        <taxon>Leptospiraceae</taxon>
        <taxon>Leptospira</taxon>
    </lineage>
</organism>
<reference evidence="2" key="1">
    <citation type="journal article" date="2019" name="Microbiol. Immunol.">
        <title>Molecular and phenotypic characterization of Leptospira johnsonii sp. nov., Leptospira ellinghausenii sp. nov. and Leptospira ryugenii sp. nov. isolated from soil and water in Japan.</title>
        <authorList>
            <person name="Masuzawa T."/>
            <person name="Saito M."/>
            <person name="Nakao R."/>
            <person name="Nikaido Y."/>
            <person name="Matsumoto M."/>
            <person name="Ogawa M."/>
            <person name="Yokoyama M."/>
            <person name="Hidaka Y."/>
            <person name="Tomita J."/>
            <person name="Sakakibara K."/>
            <person name="Suzuki K."/>
            <person name="Yasuda S."/>
            <person name="Sato H."/>
            <person name="Yamaguchi M."/>
            <person name="Yoshida S.I."/>
            <person name="Koizumi N."/>
            <person name="Kawamura Y."/>
        </authorList>
    </citation>
    <scope>NUCLEOTIDE SEQUENCE [LARGE SCALE GENOMIC DNA]</scope>
    <source>
        <strain evidence="2">E18</strain>
    </source>
</reference>
<keyword evidence="2" id="KW-1185">Reference proteome</keyword>
<accession>A0A2P2DFA9</accession>
<dbReference type="EMBL" id="BFAZ01000009">
    <property type="protein sequence ID" value="GBF43312.1"/>
    <property type="molecule type" value="Genomic_DNA"/>
</dbReference>
<gene>
    <name evidence="1" type="ORF">LPTSP2_26090</name>
</gene>
<evidence type="ECO:0000313" key="2">
    <source>
        <dbReference type="Proteomes" id="UP000245206"/>
    </source>
</evidence>
<dbReference type="Proteomes" id="UP000245206">
    <property type="component" value="Unassembled WGS sequence"/>
</dbReference>
<comment type="caution">
    <text evidence="1">The sequence shown here is derived from an EMBL/GenBank/DDBJ whole genome shotgun (WGS) entry which is preliminary data.</text>
</comment>
<proteinExistence type="predicted"/>
<dbReference type="AlphaFoldDB" id="A0A2P2DFA9"/>
<evidence type="ECO:0000313" key="1">
    <source>
        <dbReference type="EMBL" id="GBF43312.1"/>
    </source>
</evidence>